<keyword evidence="1" id="KW-0472">Membrane</keyword>
<accession>A0A840QZH7</accession>
<proteinExistence type="predicted"/>
<keyword evidence="3" id="KW-1185">Reference proteome</keyword>
<evidence type="ECO:0000256" key="1">
    <source>
        <dbReference type="SAM" id="Phobius"/>
    </source>
</evidence>
<evidence type="ECO:0000313" key="2">
    <source>
        <dbReference type="EMBL" id="MBB5185803.1"/>
    </source>
</evidence>
<comment type="caution">
    <text evidence="2">The sequence shown here is derived from an EMBL/GenBank/DDBJ whole genome shotgun (WGS) entry which is preliminary data.</text>
</comment>
<name>A0A840QZH7_9GAMM</name>
<keyword evidence="2" id="KW-0969">Cilium</keyword>
<dbReference type="EMBL" id="JACHHW010000001">
    <property type="protein sequence ID" value="MBB5185803.1"/>
    <property type="molecule type" value="Genomic_DNA"/>
</dbReference>
<keyword evidence="1" id="KW-0812">Transmembrane</keyword>
<keyword evidence="1" id="KW-1133">Transmembrane helix</keyword>
<protein>
    <submittedName>
        <fullName evidence="2">Flagellar biosynthesis/type III secretory pathway M-ring protein FliF/YscJ</fullName>
    </submittedName>
</protein>
<keyword evidence="2" id="KW-0282">Flagellum</keyword>
<gene>
    <name evidence="2" type="ORF">HNQ57_000062</name>
</gene>
<evidence type="ECO:0000313" key="3">
    <source>
        <dbReference type="Proteomes" id="UP000536640"/>
    </source>
</evidence>
<keyword evidence="2" id="KW-0966">Cell projection</keyword>
<dbReference type="Proteomes" id="UP000536640">
    <property type="component" value="Unassembled WGS sequence"/>
</dbReference>
<feature type="transmembrane region" description="Helical" evidence="1">
    <location>
        <begin position="150"/>
        <end position="171"/>
    </location>
</feature>
<dbReference type="AlphaFoldDB" id="A0A840QZH7"/>
<reference evidence="2 3" key="1">
    <citation type="submission" date="2020-08" db="EMBL/GenBank/DDBJ databases">
        <title>Genomic Encyclopedia of Type Strains, Phase IV (KMG-IV): sequencing the most valuable type-strain genomes for metagenomic binning, comparative biology and taxonomic classification.</title>
        <authorList>
            <person name="Goeker M."/>
        </authorList>
    </citation>
    <scope>NUCLEOTIDE SEQUENCE [LARGE SCALE GENOMIC DNA]</scope>
    <source>
        <strain evidence="2 3">DSM 25701</strain>
    </source>
</reference>
<dbReference type="RefSeq" id="WP_184460646.1">
    <property type="nucleotide sequence ID" value="NZ_JACHHW010000001.1"/>
</dbReference>
<organism evidence="2 3">
    <name type="scientific">Zhongshania antarctica</name>
    <dbReference type="NCBI Taxonomy" id="641702"/>
    <lineage>
        <taxon>Bacteria</taxon>
        <taxon>Pseudomonadati</taxon>
        <taxon>Pseudomonadota</taxon>
        <taxon>Gammaproteobacteria</taxon>
        <taxon>Cellvibrionales</taxon>
        <taxon>Spongiibacteraceae</taxon>
        <taxon>Zhongshania</taxon>
    </lineage>
</organism>
<sequence>MFKKSLAGNLIAAMLIALLVIGGGVVAQVVWPQLLSTGQPQYGAQDRRADDVSLREIQLQRQSQQLIEPFVAAVDFRVTVSINDVRPGSRQVTLLINRPEVDSSLAQRLREILWSGLALNAVRDDKVVVQFHAFAPSHSQGGGVGDQVLAAWRAVVGAAFVSVGLLVLWLWRRQRRRDLLKAQEVSDYQKQLLALKTIAKQEPGRVAGVLSAWLNDDRQ</sequence>